<evidence type="ECO:0000256" key="1">
    <source>
        <dbReference type="SAM" id="Phobius"/>
    </source>
</evidence>
<organism evidence="2 3">
    <name type="scientific">Roseburia amylophila</name>
    <dbReference type="NCBI Taxonomy" id="2981794"/>
    <lineage>
        <taxon>Bacteria</taxon>
        <taxon>Bacillati</taxon>
        <taxon>Bacillota</taxon>
        <taxon>Clostridia</taxon>
        <taxon>Lachnospirales</taxon>
        <taxon>Lachnospiraceae</taxon>
        <taxon>Roseburia</taxon>
    </lineage>
</organism>
<accession>A0AAW4WCV0</accession>
<dbReference type="Pfam" id="PF09682">
    <property type="entry name" value="Phage_holin_6_1"/>
    <property type="match status" value="1"/>
</dbReference>
<protein>
    <submittedName>
        <fullName evidence="2">Phage holin family protein</fullName>
    </submittedName>
</protein>
<feature type="transmembrane region" description="Helical" evidence="1">
    <location>
        <begin position="6"/>
        <end position="25"/>
    </location>
</feature>
<keyword evidence="1" id="KW-0472">Membrane</keyword>
<keyword evidence="1" id="KW-0812">Transmembrane</keyword>
<keyword evidence="1" id="KW-1133">Transmembrane helix</keyword>
<name>A0AAW4WCV0_9FIRM</name>
<dbReference type="Proteomes" id="UP001198893">
    <property type="component" value="Unassembled WGS sequence"/>
</dbReference>
<dbReference type="RefSeq" id="WP_227710349.1">
    <property type="nucleotide sequence ID" value="NZ_JAJEQW010000010.1"/>
</dbReference>
<gene>
    <name evidence="2" type="ORF">LKD47_09925</name>
</gene>
<sequence length="123" mass="13621">MNEIIFEIVKLVVMVAALVIARYLVPFVKNKIGASKLELIAQWAKYAVLKAQQVLWSESGEDKKAYVTEFLKKLLIEKNISISDEQLDILIEAAVKQMKIAENSGITIEATDAVPADDKGTAE</sequence>
<dbReference type="InterPro" id="IPR010026">
    <property type="entry name" value="Phage_holin_LL-H"/>
</dbReference>
<evidence type="ECO:0000313" key="2">
    <source>
        <dbReference type="EMBL" id="MCC2242613.1"/>
    </source>
</evidence>
<comment type="caution">
    <text evidence="2">The sequence shown here is derived from an EMBL/GenBank/DDBJ whole genome shotgun (WGS) entry which is preliminary data.</text>
</comment>
<reference evidence="2" key="1">
    <citation type="submission" date="2021-10" db="EMBL/GenBank/DDBJ databases">
        <title>Anaerobic single-cell dispensing facilitates the cultivation of human gut bacteria.</title>
        <authorList>
            <person name="Afrizal A."/>
        </authorList>
    </citation>
    <scope>NUCLEOTIDE SEQUENCE</scope>
    <source>
        <strain evidence="2">CLA-AA-H204</strain>
    </source>
</reference>
<dbReference type="AlphaFoldDB" id="A0AAW4WCV0"/>
<evidence type="ECO:0000313" key="3">
    <source>
        <dbReference type="Proteomes" id="UP001198893"/>
    </source>
</evidence>
<dbReference type="EMBL" id="JAJEQW010000010">
    <property type="protein sequence ID" value="MCC2242613.1"/>
    <property type="molecule type" value="Genomic_DNA"/>
</dbReference>
<proteinExistence type="predicted"/>